<dbReference type="GO" id="GO:0008237">
    <property type="term" value="F:metallopeptidase activity"/>
    <property type="evidence" value="ECO:0007669"/>
    <property type="project" value="InterPro"/>
</dbReference>
<dbReference type="SUPFAM" id="SSF89260">
    <property type="entry name" value="Collagen-binding domain"/>
    <property type="match status" value="1"/>
</dbReference>
<dbReference type="Pfam" id="PF08548">
    <property type="entry name" value="Peptidase_M10_C"/>
    <property type="match status" value="1"/>
</dbReference>
<dbReference type="PRINTS" id="PR00313">
    <property type="entry name" value="CABNDNGRPT"/>
</dbReference>
<evidence type="ECO:0000256" key="8">
    <source>
        <dbReference type="ARBA" id="ARBA00023026"/>
    </source>
</evidence>
<name>A0A249PDN7_9HYPH</name>
<dbReference type="eggNOG" id="COG2931">
    <property type="taxonomic scope" value="Bacteria"/>
</dbReference>
<dbReference type="SUPFAM" id="SSF55486">
    <property type="entry name" value="Metalloproteases ('zincins'), catalytic domain"/>
    <property type="match status" value="1"/>
</dbReference>
<dbReference type="Gene3D" id="2.60.120.380">
    <property type="match status" value="1"/>
</dbReference>
<dbReference type="InterPro" id="IPR007280">
    <property type="entry name" value="Peptidase_C_arc/bac"/>
</dbReference>
<dbReference type="SUPFAM" id="SSF51120">
    <property type="entry name" value="beta-Roll"/>
    <property type="match status" value="4"/>
</dbReference>
<dbReference type="GO" id="GO:0008270">
    <property type="term" value="F:zinc ion binding"/>
    <property type="evidence" value="ECO:0007669"/>
    <property type="project" value="InterPro"/>
</dbReference>
<evidence type="ECO:0000256" key="5">
    <source>
        <dbReference type="ARBA" id="ARBA00022525"/>
    </source>
</evidence>
<keyword evidence="8" id="KW-0843">Virulence</keyword>
<dbReference type="GO" id="GO:0016020">
    <property type="term" value="C:membrane"/>
    <property type="evidence" value="ECO:0007669"/>
    <property type="project" value="UniProtKB-SubCell"/>
</dbReference>
<dbReference type="PRINTS" id="PR01488">
    <property type="entry name" value="RTXTOXINA"/>
</dbReference>
<dbReference type="AlphaFoldDB" id="A0A249PDN7"/>
<dbReference type="Pfam" id="PF04151">
    <property type="entry name" value="PPC"/>
    <property type="match status" value="1"/>
</dbReference>
<keyword evidence="6" id="KW-0800">Toxin</keyword>
<evidence type="ECO:0000259" key="11">
    <source>
        <dbReference type="SMART" id="SM00235"/>
    </source>
</evidence>
<evidence type="ECO:0000256" key="6">
    <source>
        <dbReference type="ARBA" id="ARBA00022656"/>
    </source>
</evidence>
<evidence type="ECO:0000256" key="10">
    <source>
        <dbReference type="SAM" id="MobiDB-lite"/>
    </source>
</evidence>
<dbReference type="Gene3D" id="3.40.390.10">
    <property type="entry name" value="Collagenase (Catalytic Domain)"/>
    <property type="match status" value="1"/>
</dbReference>
<comment type="similarity">
    <text evidence="4">Belongs to the peptidase M10B family.</text>
</comment>
<dbReference type="Pfam" id="PF00353">
    <property type="entry name" value="HemolysinCabind"/>
    <property type="match status" value="4"/>
</dbReference>
<evidence type="ECO:0000256" key="7">
    <source>
        <dbReference type="ARBA" id="ARBA00022737"/>
    </source>
</evidence>
<dbReference type="EMBL" id="CP023067">
    <property type="protein sequence ID" value="ASY64028.1"/>
    <property type="molecule type" value="Genomic_DNA"/>
</dbReference>
<proteinExistence type="inferred from homology"/>
<evidence type="ECO:0000256" key="4">
    <source>
        <dbReference type="ARBA" id="ARBA00009490"/>
    </source>
</evidence>
<dbReference type="InterPro" id="IPR018511">
    <property type="entry name" value="Hemolysin-typ_Ca-bd_CS"/>
</dbReference>
<dbReference type="InterPro" id="IPR013858">
    <property type="entry name" value="Peptidase_M10B_C"/>
</dbReference>
<dbReference type="GO" id="GO:0005615">
    <property type="term" value="C:extracellular space"/>
    <property type="evidence" value="ECO:0007669"/>
    <property type="project" value="InterPro"/>
</dbReference>
<gene>
    <name evidence="12" type="ORF">SJ05684_c25890</name>
</gene>
<keyword evidence="9" id="KW-0472">Membrane</keyword>
<dbReference type="GO" id="GO:0090729">
    <property type="term" value="F:toxin activity"/>
    <property type="evidence" value="ECO:0007669"/>
    <property type="project" value="UniProtKB-KW"/>
</dbReference>
<evidence type="ECO:0000256" key="3">
    <source>
        <dbReference type="ARBA" id="ARBA00004613"/>
    </source>
</evidence>
<feature type="region of interest" description="Disordered" evidence="10">
    <location>
        <begin position="611"/>
        <end position="637"/>
    </location>
</feature>
<keyword evidence="13" id="KW-1185">Reference proteome</keyword>
<evidence type="ECO:0000313" key="13">
    <source>
        <dbReference type="Proteomes" id="UP000217211"/>
    </source>
</evidence>
<comment type="cofactor">
    <cofactor evidence="1">
        <name>Ca(2+)</name>
        <dbReference type="ChEBI" id="CHEBI:29108"/>
    </cofactor>
</comment>
<feature type="region of interest" description="Disordered" evidence="10">
    <location>
        <begin position="429"/>
        <end position="457"/>
    </location>
</feature>
<dbReference type="InterPro" id="IPR024079">
    <property type="entry name" value="MetalloPept_cat_dom_sf"/>
</dbReference>
<keyword evidence="5" id="KW-0964">Secreted</keyword>
<organism evidence="12 13">
    <name type="scientific">Sinorhizobium sojae CCBAU 05684</name>
    <dbReference type="NCBI Taxonomy" id="716928"/>
    <lineage>
        <taxon>Bacteria</taxon>
        <taxon>Pseudomonadati</taxon>
        <taxon>Pseudomonadota</taxon>
        <taxon>Alphaproteobacteria</taxon>
        <taxon>Hyphomicrobiales</taxon>
        <taxon>Rhizobiaceae</taxon>
        <taxon>Sinorhizobium/Ensifer group</taxon>
        <taxon>Sinorhizobium</taxon>
    </lineage>
</organism>
<dbReference type="InterPro" id="IPR006026">
    <property type="entry name" value="Peptidase_Metallo"/>
</dbReference>
<dbReference type="InterPro" id="IPR003995">
    <property type="entry name" value="RTX_toxin_determinant-A"/>
</dbReference>
<dbReference type="Proteomes" id="UP000217211">
    <property type="component" value="Chromosome"/>
</dbReference>
<evidence type="ECO:0000256" key="1">
    <source>
        <dbReference type="ARBA" id="ARBA00001913"/>
    </source>
</evidence>
<dbReference type="GO" id="GO:0006508">
    <property type="term" value="P:proteolysis"/>
    <property type="evidence" value="ECO:0007669"/>
    <property type="project" value="InterPro"/>
</dbReference>
<accession>A0A249PDN7</accession>
<dbReference type="Gene3D" id="2.150.10.10">
    <property type="entry name" value="Serralysin-like metalloprotease, C-terminal"/>
    <property type="match status" value="4"/>
</dbReference>
<reference evidence="12 13" key="1">
    <citation type="submission" date="2017-08" db="EMBL/GenBank/DDBJ databases">
        <title>Multipartite genome sequences of Sinorhizobium species nodulating soybeans.</title>
        <authorList>
            <person name="Tian C.F."/>
        </authorList>
    </citation>
    <scope>NUCLEOTIDE SEQUENCE [LARGE SCALE GENOMIC DNA]</scope>
    <source>
        <strain evidence="12 13">CCBAU 05684</strain>
    </source>
</reference>
<comment type="subcellular location">
    <subcellularLocation>
        <location evidence="2">Membrane</location>
    </subcellularLocation>
    <subcellularLocation>
        <location evidence="3">Secreted</location>
    </subcellularLocation>
</comment>
<sequence length="851" mass="86079">MCEFCASNQLPKTFACLDAVEPSTAAGSDGQQSGGDTVAGGTGTTQTLSVGGSLSGYVNTGGDQDWYKITLTAGQTYRFTLDGSNGLDAYLTLYAANGGRLGGNDDGAGNYDSLLTFTASISGTYYLAAGGYSTSTGSYTLSAVKAAALPTYSVAQIADQLTDGYWEWSGGGARQWASANTNITFNVQGLSADRAALARIAFATWAEVSGLTFTETTGSAEIKLDDWDDGAYAVSSVSGGLIQSSSINVESGWFGGSSAIAGYTLQTFIHEIGHALGLGHGGNYNGNATYGADNHYVNDSWRTSIMSYMSQDEAGTGSFAWVLTPQMADILAIQTLYGAASTRTGNTVYGFGSNVTGRTASLYNLANFTNSDVALTIYDSGGTDSLNLSGFSVAQRIDLRPGTWSDVGGLRNNIAIYTTTTIEHAIGGSGNDRITGNGAANRIEGRNGSDTLAGGSGNDTLLGGAGNDRLDGGTGVDTAGYWDAASGVTVNLGLTTAQSVGGGRGSDTLVSIENLIGSSYADRLTGNSAANRIEGRNGNDALFGGAGNDTLLGGVGNDRLDGSTGADTAGYWDATSGVTVNLGLTTAQSVGGGRGSDTLVSIENLIGSNHADRLTGNGAANRLEGRNGNDTLAGGSGNDTLLGGVGNDRLDGGTGADTAGYWDATSGVTVNLALTTAQNVGGGRGSDTLVSIENLIGSNHADRLTGNGGNNVLNGGAGNDTLIGGAGNDTLYGGTGNDRLFGGAGSDSFLFNTAFNTSNVDVIGDFSHADDTIRLENAVFSALTTTGALSSAFFRANATGTAQDANDHIVYNTANGRLLYDADGSGSGGAIHFATLTGAPGNLAFNDFLVV</sequence>
<dbReference type="PANTHER" id="PTHR38340">
    <property type="entry name" value="S-LAYER PROTEIN"/>
    <property type="match status" value="1"/>
</dbReference>
<evidence type="ECO:0000256" key="9">
    <source>
        <dbReference type="ARBA" id="ARBA00023136"/>
    </source>
</evidence>
<dbReference type="PROSITE" id="PS00330">
    <property type="entry name" value="HEMOLYSIN_CALCIUM"/>
    <property type="match status" value="6"/>
</dbReference>
<keyword evidence="7" id="KW-0677">Repeat</keyword>
<feature type="domain" description="Peptidase metallopeptidase" evidence="11">
    <location>
        <begin position="172"/>
        <end position="311"/>
    </location>
</feature>
<dbReference type="KEGG" id="esj:SJ05684_c25890"/>
<evidence type="ECO:0000313" key="12">
    <source>
        <dbReference type="EMBL" id="ASY64028.1"/>
    </source>
</evidence>
<evidence type="ECO:0000256" key="2">
    <source>
        <dbReference type="ARBA" id="ARBA00004370"/>
    </source>
</evidence>
<dbReference type="InterPro" id="IPR001343">
    <property type="entry name" value="Hemolysn_Ca-bd"/>
</dbReference>
<dbReference type="PANTHER" id="PTHR38340:SF1">
    <property type="entry name" value="S-LAYER PROTEIN"/>
    <property type="match status" value="1"/>
</dbReference>
<dbReference type="InterPro" id="IPR050557">
    <property type="entry name" value="RTX_toxin/Mannuronan_C5-epim"/>
</dbReference>
<dbReference type="SMART" id="SM00235">
    <property type="entry name" value="ZnMc"/>
    <property type="match status" value="1"/>
</dbReference>
<dbReference type="GO" id="GO:0005509">
    <property type="term" value="F:calcium ion binding"/>
    <property type="evidence" value="ECO:0007669"/>
    <property type="project" value="InterPro"/>
</dbReference>
<dbReference type="InterPro" id="IPR011049">
    <property type="entry name" value="Serralysin-like_metalloprot_C"/>
</dbReference>
<protein>
    <submittedName>
        <fullName evidence="12">Alkaline phosphatase</fullName>
    </submittedName>
</protein>